<dbReference type="InterPro" id="IPR016187">
    <property type="entry name" value="CTDL_fold"/>
</dbReference>
<evidence type="ECO:0000259" key="1">
    <source>
        <dbReference type="PROSITE" id="PS50041"/>
    </source>
</evidence>
<dbReference type="InterPro" id="IPR001304">
    <property type="entry name" value="C-type_lectin-like"/>
</dbReference>
<dbReference type="Pfam" id="PF00059">
    <property type="entry name" value="Lectin_C"/>
    <property type="match status" value="1"/>
</dbReference>
<organism evidence="2">
    <name type="scientific">Bracoviriform kariyai</name>
    <dbReference type="NCBI Taxonomy" id="199362"/>
    <lineage>
        <taxon>Viruses</taxon>
        <taxon>Viruses incertae sedis</taxon>
        <taxon>Polydnaviriformidae</taxon>
        <taxon>Bracoviriform</taxon>
    </lineage>
</organism>
<name>Q80S76_9VIRU</name>
<protein>
    <recommendedName>
        <fullName evidence="1">C-type lectin domain-containing protein</fullName>
    </recommendedName>
</protein>
<proteinExistence type="evidence at transcript level"/>
<dbReference type="PANTHER" id="PTHR22803">
    <property type="entry name" value="MANNOSE, PHOSPHOLIPASE, LECTIN RECEPTOR RELATED"/>
    <property type="match status" value="1"/>
</dbReference>
<sequence length="162" mass="17872">MNQLIYLMLLPAVLAMKMSIGGLKLSVGPTTPLPPIHTFHSTPATFEEAKSICKQEGASLAVISSLHEEDEMVNIWKKSGLVLNASKGLTSQAFIGIHSLNTKGHWETIDGKTPEYMNWSQDWAGESQPSDPIRQKCGSLLKQGGFDDVECDFRLAFFCKKM</sequence>
<dbReference type="InterPro" id="IPR016186">
    <property type="entry name" value="C-type_lectin-like/link_sf"/>
</dbReference>
<dbReference type="Gene3D" id="3.10.100.10">
    <property type="entry name" value="Mannose-Binding Protein A, subunit A"/>
    <property type="match status" value="1"/>
</dbReference>
<dbReference type="SMART" id="SM00034">
    <property type="entry name" value="CLECT"/>
    <property type="match status" value="1"/>
</dbReference>
<evidence type="ECO:0000313" key="2">
    <source>
        <dbReference type="EMBL" id="BAC55180.1"/>
    </source>
</evidence>
<dbReference type="InterPro" id="IPR050111">
    <property type="entry name" value="C-type_lectin/snaclec_domain"/>
</dbReference>
<dbReference type="SUPFAM" id="SSF56436">
    <property type="entry name" value="C-type lectin-like"/>
    <property type="match status" value="1"/>
</dbReference>
<reference evidence="2" key="1">
    <citation type="journal article" date="2003" name="J. Insect Physiol.">
        <title>Similar polydnavirus genes of two parasitoids Cotesia kariyai and Cotesia ruficrus, of the host Pseudaletia separata.</title>
        <authorList>
            <person name="Teramoto T."/>
            <person name="Tanaka T."/>
        </authorList>
    </citation>
    <scope>NUCLEOTIDE SEQUENCE</scope>
</reference>
<gene>
    <name evidence="2" type="primary">Cky811</name>
</gene>
<dbReference type="PROSITE" id="PS50041">
    <property type="entry name" value="C_TYPE_LECTIN_2"/>
    <property type="match status" value="1"/>
</dbReference>
<dbReference type="CDD" id="cd00037">
    <property type="entry name" value="CLECT"/>
    <property type="match status" value="1"/>
</dbReference>
<feature type="domain" description="C-type lectin" evidence="1">
    <location>
        <begin position="37"/>
        <end position="160"/>
    </location>
</feature>
<dbReference type="EMBL" id="AB099714">
    <property type="protein sequence ID" value="BAC55180.1"/>
    <property type="molecule type" value="mRNA"/>
</dbReference>
<accession>Q80S76</accession>